<dbReference type="Proteomes" id="UP001225646">
    <property type="component" value="Unassembled WGS sequence"/>
</dbReference>
<protein>
    <recommendedName>
        <fullName evidence="3">Exopolyphosphatase</fullName>
        <ecNumber evidence="2">3.6.1.11</ecNumber>
    </recommendedName>
</protein>
<gene>
    <name evidence="8" type="ORF">J2S06_001284</name>
</gene>
<dbReference type="InterPro" id="IPR030673">
    <property type="entry name" value="PyroPPase_GppA_Ppx"/>
</dbReference>
<dbReference type="Pfam" id="PF02541">
    <property type="entry name" value="Ppx-GppA"/>
    <property type="match status" value="1"/>
</dbReference>
<evidence type="ECO:0000256" key="4">
    <source>
        <dbReference type="ARBA" id="ARBA00022801"/>
    </source>
</evidence>
<feature type="domain" description="Ppx/GppA phosphatase N-terminal" evidence="6">
    <location>
        <begin position="19"/>
        <end position="304"/>
    </location>
</feature>
<organism evidence="8 9">
    <name type="scientific">Aeribacillus alveayuensis</name>
    <dbReference type="NCBI Taxonomy" id="279215"/>
    <lineage>
        <taxon>Bacteria</taxon>
        <taxon>Bacillati</taxon>
        <taxon>Bacillota</taxon>
        <taxon>Bacilli</taxon>
        <taxon>Bacillales</taxon>
        <taxon>Bacillaceae</taxon>
        <taxon>Aeribacillus</taxon>
    </lineage>
</organism>
<dbReference type="EC" id="3.6.1.11" evidence="2"/>
<dbReference type="EMBL" id="JAUSTR010000003">
    <property type="protein sequence ID" value="MDQ0162208.1"/>
    <property type="molecule type" value="Genomic_DNA"/>
</dbReference>
<dbReference type="PANTHER" id="PTHR30005:SF0">
    <property type="entry name" value="RETROGRADE REGULATION PROTEIN 2"/>
    <property type="match status" value="1"/>
</dbReference>
<evidence type="ECO:0000256" key="3">
    <source>
        <dbReference type="ARBA" id="ARBA00020416"/>
    </source>
</evidence>
<dbReference type="NCBIfam" id="TIGR03706">
    <property type="entry name" value="exo_poly_only"/>
    <property type="match status" value="1"/>
</dbReference>
<dbReference type="InterPro" id="IPR003695">
    <property type="entry name" value="Ppx_GppA_N"/>
</dbReference>
<dbReference type="InterPro" id="IPR043129">
    <property type="entry name" value="ATPase_NBD"/>
</dbReference>
<feature type="domain" description="Ppx/GppA phosphatase C-terminal" evidence="7">
    <location>
        <begin position="316"/>
        <end position="483"/>
    </location>
</feature>
<dbReference type="PANTHER" id="PTHR30005">
    <property type="entry name" value="EXOPOLYPHOSPHATASE"/>
    <property type="match status" value="1"/>
</dbReference>
<evidence type="ECO:0000256" key="5">
    <source>
        <dbReference type="ARBA" id="ARBA00047607"/>
    </source>
</evidence>
<dbReference type="Gene3D" id="1.10.3210.10">
    <property type="entry name" value="Hypothetical protein af1432"/>
    <property type="match status" value="1"/>
</dbReference>
<evidence type="ECO:0000259" key="6">
    <source>
        <dbReference type="Pfam" id="PF02541"/>
    </source>
</evidence>
<comment type="catalytic activity">
    <reaction evidence="5">
        <text>[phosphate](n) + H2O = [phosphate](n-1) + phosphate + H(+)</text>
        <dbReference type="Rhea" id="RHEA:21528"/>
        <dbReference type="Rhea" id="RHEA-COMP:9859"/>
        <dbReference type="Rhea" id="RHEA-COMP:14279"/>
        <dbReference type="ChEBI" id="CHEBI:15377"/>
        <dbReference type="ChEBI" id="CHEBI:15378"/>
        <dbReference type="ChEBI" id="CHEBI:16838"/>
        <dbReference type="ChEBI" id="CHEBI:43474"/>
        <dbReference type="EC" id="3.6.1.11"/>
    </reaction>
</comment>
<keyword evidence="9" id="KW-1185">Reference proteome</keyword>
<reference evidence="8 9" key="1">
    <citation type="submission" date="2023-07" db="EMBL/GenBank/DDBJ databases">
        <title>Genomic Encyclopedia of Type Strains, Phase IV (KMG-IV): sequencing the most valuable type-strain genomes for metagenomic binning, comparative biology and taxonomic classification.</title>
        <authorList>
            <person name="Goeker M."/>
        </authorList>
    </citation>
    <scope>NUCLEOTIDE SEQUENCE [LARGE SCALE GENOMIC DNA]</scope>
    <source>
        <strain evidence="8 9">DSM 19092</strain>
    </source>
</reference>
<sequence>MKGKYGIVDIGSNTIRLVIYQQDKSGRLKEIENVKAVARLRNFLLENGELSEDGINVLIDTLKSFQEVTRFHQLRNVKCVATATIRQAINQKEIIQIVQKETDFQIRILSEYEEAYYGFLAVVNSTSIHDGFTIDIGGGSTEITYFQNRNLKHFHSFPFGVLSLKKQFVKGNTPTETELKALKQFLQKQFAKLPWLKGKKLPIIAIGGSARNLVQMDQARKQYPLKNLHQYQMDLKDIVNVKNYLTSLSFDKLKQVEGLSKDRADIIIPAIEVFLQLYETVEATAFILSRKGLRDGIFYEELLKDIGSPIFTNVVEESFQQLAIDYEVDLKHAFQVTNIVYMLFRQLKDQQIGEWTDVDVQLLRTGALFYNLGQYIDPESSSQHTFYLLANRTIDGMFHKEQVELALIASFKNSSLFKQYVEPFQQWFSKEEQRKLRFLGALIKFAYHLNATKRDIVENIHVKVDEKGTIHVNIYCNQNWQPEQYQVEKQKKHLIKVLKREVKLHFLPINTKMMQLI</sequence>
<evidence type="ECO:0000313" key="8">
    <source>
        <dbReference type="EMBL" id="MDQ0162208.1"/>
    </source>
</evidence>
<dbReference type="CDD" id="cd24052">
    <property type="entry name" value="ASKHA_NBD_HpPPX-GppA-like"/>
    <property type="match status" value="1"/>
</dbReference>
<comment type="similarity">
    <text evidence="1">Belongs to the GppA/Ppx family.</text>
</comment>
<dbReference type="InterPro" id="IPR022371">
    <property type="entry name" value="Exopolyphosphatase"/>
</dbReference>
<dbReference type="InterPro" id="IPR048950">
    <property type="entry name" value="Ppx_GppA_C"/>
</dbReference>
<dbReference type="Gene3D" id="3.30.420.150">
    <property type="entry name" value="Exopolyphosphatase. Domain 2"/>
    <property type="match status" value="1"/>
</dbReference>
<evidence type="ECO:0000313" key="9">
    <source>
        <dbReference type="Proteomes" id="UP001225646"/>
    </source>
</evidence>
<evidence type="ECO:0000256" key="1">
    <source>
        <dbReference type="ARBA" id="ARBA00007125"/>
    </source>
</evidence>
<evidence type="ECO:0000256" key="2">
    <source>
        <dbReference type="ARBA" id="ARBA00012451"/>
    </source>
</evidence>
<dbReference type="InterPro" id="IPR050273">
    <property type="entry name" value="GppA/Ppx_hydrolase"/>
</dbReference>
<comment type="caution">
    <text evidence="8">The sequence shown here is derived from an EMBL/GenBank/DDBJ whole genome shotgun (WGS) entry which is preliminary data.</text>
</comment>
<proteinExistence type="inferred from homology"/>
<dbReference type="GO" id="GO:0004309">
    <property type="term" value="F:exopolyphosphatase activity"/>
    <property type="evidence" value="ECO:0007669"/>
    <property type="project" value="UniProtKB-EC"/>
</dbReference>
<dbReference type="Pfam" id="PF21447">
    <property type="entry name" value="Ppx-GppA_III"/>
    <property type="match status" value="1"/>
</dbReference>
<dbReference type="GO" id="GO:0008894">
    <property type="term" value="F:guanosine-5'-triphosphate,3'-diphosphate diphosphatase activity"/>
    <property type="evidence" value="ECO:0007669"/>
    <property type="project" value="UniProtKB-EC"/>
</dbReference>
<dbReference type="PIRSF" id="PIRSF001267">
    <property type="entry name" value="Pyrophosphatase_GppA_Ppx"/>
    <property type="match status" value="1"/>
</dbReference>
<name>A0ABT9VMK3_9BACI</name>
<dbReference type="SUPFAM" id="SSF109604">
    <property type="entry name" value="HD-domain/PDEase-like"/>
    <property type="match status" value="1"/>
</dbReference>
<dbReference type="Gene3D" id="3.30.420.40">
    <property type="match status" value="1"/>
</dbReference>
<evidence type="ECO:0000259" key="7">
    <source>
        <dbReference type="Pfam" id="PF21447"/>
    </source>
</evidence>
<keyword evidence="4 8" id="KW-0378">Hydrolase</keyword>
<dbReference type="SUPFAM" id="SSF53067">
    <property type="entry name" value="Actin-like ATPase domain"/>
    <property type="match status" value="2"/>
</dbReference>
<accession>A0ABT9VMK3</accession>